<keyword evidence="6" id="KW-0238">DNA-binding</keyword>
<comment type="similarity">
    <text evidence="1">Belongs to the helicase family. UvrD subfamily.</text>
</comment>
<dbReference type="Pfam" id="PF00580">
    <property type="entry name" value="UvrD-helicase"/>
    <property type="match status" value="1"/>
</dbReference>
<dbReference type="PANTHER" id="PTHR11070">
    <property type="entry name" value="UVRD / RECB / PCRA DNA HELICASE FAMILY MEMBER"/>
    <property type="match status" value="1"/>
</dbReference>
<evidence type="ECO:0000256" key="11">
    <source>
        <dbReference type="PROSITE-ProRule" id="PRU00560"/>
    </source>
</evidence>
<dbReference type="InterPro" id="IPR014017">
    <property type="entry name" value="DNA_helicase_UvrD-like_C"/>
</dbReference>
<dbReference type="EMBL" id="PEYY01000005">
    <property type="protein sequence ID" value="PIS18280.1"/>
    <property type="molecule type" value="Genomic_DNA"/>
</dbReference>
<dbReference type="CDD" id="cd17932">
    <property type="entry name" value="DEXQc_UvrD"/>
    <property type="match status" value="1"/>
</dbReference>
<dbReference type="GO" id="GO:0005829">
    <property type="term" value="C:cytosol"/>
    <property type="evidence" value="ECO:0007669"/>
    <property type="project" value="TreeGrafter"/>
</dbReference>
<proteinExistence type="inferred from homology"/>
<sequence>MDDMANYLDELNEDQRSAVEYAGSPLLIMAGAGSGKTKTLTYKAAHLIDSGTITPEQLLMVTFTNKAAGEMRERLSKIIGAKIPNVGTFHSMSARILRHEAQEAGLSRDFVIYDDSDQESLVKEISNNLEIDPKRFRPRAIMSTISSAKQEMVTPESYQSMAHGPFQEVAAQVYLAYQKQLKVYGAVDFDDLLNLCVKLFQENKTVLTKYQEMFRYIFVDEYQDTNTTQYLFTTLLANKYKQLTVVGDASQSIYRWRGADYRNMAKLKKDYPNLHEIKLSRNYRSTQNILDAATQVIGNNKNHPILSLWTESGAGEKISLITAYSGSDEAKRIVEEIQQLICGSTQGSTPTYNDIALLYRTNAQSRSIEEGFIRAGIPYVLIGGTKFYERKEIKDLLAYLRIVLNPNDGISYKRAEKLGKRKLAQVLNIPHEMDSEAATPSELLDKVIENSQYMNQFDSEIEEDLSRIENIKELQAVASEFGNLTDFLENVALVQSEYYEGEKKDHKNAVTLMTLHAAKGLEFPIVFLVGLEEGLFPHSRSLMEIEEMEEERRLAYVGITRAKIKLYLSWAKQRTIWGSAGIQNRSRFIDEIDPALIEDIVLSSRAQSRPTCRQGRDPSISVGMTKKSGIKINALSDSTLEDFLSGNMSVEELLNR</sequence>
<dbReference type="GO" id="GO:0009314">
    <property type="term" value="P:response to radiation"/>
    <property type="evidence" value="ECO:0007669"/>
    <property type="project" value="UniProtKB-ARBA"/>
</dbReference>
<dbReference type="Pfam" id="PF13361">
    <property type="entry name" value="UvrD_C"/>
    <property type="match status" value="2"/>
</dbReference>
<gene>
    <name evidence="14" type="ORF">COT54_00135</name>
</gene>
<dbReference type="InterPro" id="IPR013986">
    <property type="entry name" value="DExx_box_DNA_helicase_dom_sf"/>
</dbReference>
<evidence type="ECO:0000256" key="9">
    <source>
        <dbReference type="ARBA" id="ARBA00034808"/>
    </source>
</evidence>
<evidence type="ECO:0000256" key="6">
    <source>
        <dbReference type="ARBA" id="ARBA00023125"/>
    </source>
</evidence>
<reference evidence="15" key="1">
    <citation type="submission" date="2017-09" db="EMBL/GenBank/DDBJ databases">
        <title>Depth-based differentiation of microbial function through sediment-hosted aquifers and enrichment of novel symbionts in the deep terrestrial subsurface.</title>
        <authorList>
            <person name="Probst A.J."/>
            <person name="Ladd B."/>
            <person name="Jarett J.K."/>
            <person name="Geller-Mcgrath D.E."/>
            <person name="Sieber C.M.K."/>
            <person name="Emerson J.B."/>
            <person name="Anantharaman K."/>
            <person name="Thomas B.C."/>
            <person name="Malmstrom R."/>
            <person name="Stieglmeier M."/>
            <person name="Klingl A."/>
            <person name="Woyke T."/>
            <person name="Ryan C.M."/>
            <person name="Banfield J.F."/>
        </authorList>
    </citation>
    <scope>NUCLEOTIDE SEQUENCE [LARGE SCALE GENOMIC DNA]</scope>
</reference>
<dbReference type="InterPro" id="IPR014016">
    <property type="entry name" value="UvrD-like_ATP-bd"/>
</dbReference>
<keyword evidence="7" id="KW-0413">Isomerase</keyword>
<dbReference type="PROSITE" id="PS51217">
    <property type="entry name" value="UVRD_HELICASE_CTER"/>
    <property type="match status" value="1"/>
</dbReference>
<dbReference type="GO" id="GO:0043138">
    <property type="term" value="F:3'-5' DNA helicase activity"/>
    <property type="evidence" value="ECO:0007669"/>
    <property type="project" value="UniProtKB-EC"/>
</dbReference>
<dbReference type="GO" id="GO:0003677">
    <property type="term" value="F:DNA binding"/>
    <property type="evidence" value="ECO:0007669"/>
    <property type="project" value="UniProtKB-KW"/>
</dbReference>
<evidence type="ECO:0000256" key="1">
    <source>
        <dbReference type="ARBA" id="ARBA00009922"/>
    </source>
</evidence>
<protein>
    <recommendedName>
        <fullName evidence="9">DNA 3'-5' helicase</fullName>
        <ecNumber evidence="9">5.6.2.4</ecNumber>
    </recommendedName>
</protein>
<dbReference type="Proteomes" id="UP000229574">
    <property type="component" value="Unassembled WGS sequence"/>
</dbReference>
<evidence type="ECO:0000256" key="10">
    <source>
        <dbReference type="ARBA" id="ARBA00048988"/>
    </source>
</evidence>
<evidence type="ECO:0000256" key="7">
    <source>
        <dbReference type="ARBA" id="ARBA00023235"/>
    </source>
</evidence>
<dbReference type="EC" id="5.6.2.4" evidence="9"/>
<accession>A0A2H0X041</accession>
<evidence type="ECO:0000259" key="13">
    <source>
        <dbReference type="PROSITE" id="PS51217"/>
    </source>
</evidence>
<keyword evidence="2 11" id="KW-0547">Nucleotide-binding</keyword>
<dbReference type="AlphaFoldDB" id="A0A2H0X041"/>
<dbReference type="Gene3D" id="1.10.10.160">
    <property type="match status" value="1"/>
</dbReference>
<dbReference type="Gene3D" id="1.10.486.10">
    <property type="entry name" value="PCRA, domain 4"/>
    <property type="match status" value="2"/>
</dbReference>
<dbReference type="FunFam" id="1.10.10.160:FF:000001">
    <property type="entry name" value="ATP-dependent DNA helicase"/>
    <property type="match status" value="1"/>
</dbReference>
<feature type="binding site" evidence="11">
    <location>
        <begin position="30"/>
        <end position="37"/>
    </location>
    <ligand>
        <name>ATP</name>
        <dbReference type="ChEBI" id="CHEBI:30616"/>
    </ligand>
</feature>
<evidence type="ECO:0000256" key="3">
    <source>
        <dbReference type="ARBA" id="ARBA00022801"/>
    </source>
</evidence>
<dbReference type="GO" id="GO:0000725">
    <property type="term" value="P:recombinational repair"/>
    <property type="evidence" value="ECO:0007669"/>
    <property type="project" value="TreeGrafter"/>
</dbReference>
<evidence type="ECO:0000259" key="12">
    <source>
        <dbReference type="PROSITE" id="PS51198"/>
    </source>
</evidence>
<dbReference type="GO" id="GO:0005524">
    <property type="term" value="F:ATP binding"/>
    <property type="evidence" value="ECO:0007669"/>
    <property type="project" value="UniProtKB-UniRule"/>
</dbReference>
<dbReference type="InterPro" id="IPR027417">
    <property type="entry name" value="P-loop_NTPase"/>
</dbReference>
<evidence type="ECO:0000256" key="4">
    <source>
        <dbReference type="ARBA" id="ARBA00022806"/>
    </source>
</evidence>
<keyword evidence="4 11" id="KW-0347">Helicase</keyword>
<dbReference type="InterPro" id="IPR000212">
    <property type="entry name" value="DNA_helicase_UvrD/REP"/>
</dbReference>
<feature type="domain" description="UvrD-like helicase ATP-binding" evidence="12">
    <location>
        <begin position="9"/>
        <end position="286"/>
    </location>
</feature>
<keyword evidence="5 11" id="KW-0067">ATP-binding</keyword>
<comment type="catalytic activity">
    <reaction evidence="8">
        <text>Couples ATP hydrolysis with the unwinding of duplex DNA by translocating in the 3'-5' direction.</text>
        <dbReference type="EC" id="5.6.2.4"/>
    </reaction>
</comment>
<dbReference type="PANTHER" id="PTHR11070:SF2">
    <property type="entry name" value="ATP-DEPENDENT DNA HELICASE SRS2"/>
    <property type="match status" value="1"/>
</dbReference>
<evidence type="ECO:0000256" key="2">
    <source>
        <dbReference type="ARBA" id="ARBA00022741"/>
    </source>
</evidence>
<organism evidence="14 15">
    <name type="scientific">Candidatus Collierbacteria bacterium CG09_land_8_20_14_0_10_46_12</name>
    <dbReference type="NCBI Taxonomy" id="1974533"/>
    <lineage>
        <taxon>Bacteria</taxon>
        <taxon>Candidatus Collieribacteriota</taxon>
    </lineage>
</organism>
<dbReference type="GO" id="GO:0016887">
    <property type="term" value="F:ATP hydrolysis activity"/>
    <property type="evidence" value="ECO:0007669"/>
    <property type="project" value="RHEA"/>
</dbReference>
<dbReference type="CDD" id="cd18807">
    <property type="entry name" value="SF1_C_UvrD"/>
    <property type="match status" value="1"/>
</dbReference>
<dbReference type="GO" id="GO:0033202">
    <property type="term" value="C:DNA helicase complex"/>
    <property type="evidence" value="ECO:0007669"/>
    <property type="project" value="TreeGrafter"/>
</dbReference>
<keyword evidence="3 11" id="KW-0378">Hydrolase</keyword>
<evidence type="ECO:0000256" key="8">
    <source>
        <dbReference type="ARBA" id="ARBA00034617"/>
    </source>
</evidence>
<name>A0A2H0X041_9BACT</name>
<dbReference type="SUPFAM" id="SSF52540">
    <property type="entry name" value="P-loop containing nucleoside triphosphate hydrolases"/>
    <property type="match status" value="1"/>
</dbReference>
<comment type="caution">
    <text evidence="14">The sequence shown here is derived from an EMBL/GenBank/DDBJ whole genome shotgun (WGS) entry which is preliminary data.</text>
</comment>
<evidence type="ECO:0000313" key="14">
    <source>
        <dbReference type="EMBL" id="PIS18280.1"/>
    </source>
</evidence>
<comment type="catalytic activity">
    <reaction evidence="10">
        <text>ATP + H2O = ADP + phosphate + H(+)</text>
        <dbReference type="Rhea" id="RHEA:13065"/>
        <dbReference type="ChEBI" id="CHEBI:15377"/>
        <dbReference type="ChEBI" id="CHEBI:15378"/>
        <dbReference type="ChEBI" id="CHEBI:30616"/>
        <dbReference type="ChEBI" id="CHEBI:43474"/>
        <dbReference type="ChEBI" id="CHEBI:456216"/>
        <dbReference type="EC" id="5.6.2.4"/>
    </reaction>
</comment>
<evidence type="ECO:0000256" key="5">
    <source>
        <dbReference type="ARBA" id="ARBA00022840"/>
    </source>
</evidence>
<dbReference type="Gene3D" id="3.40.50.300">
    <property type="entry name" value="P-loop containing nucleotide triphosphate hydrolases"/>
    <property type="match status" value="3"/>
</dbReference>
<dbReference type="PROSITE" id="PS51198">
    <property type="entry name" value="UVRD_HELICASE_ATP_BIND"/>
    <property type="match status" value="1"/>
</dbReference>
<evidence type="ECO:0000313" key="15">
    <source>
        <dbReference type="Proteomes" id="UP000229574"/>
    </source>
</evidence>
<feature type="domain" description="UvrD-like helicase C-terminal" evidence="13">
    <location>
        <begin position="287"/>
        <end position="520"/>
    </location>
</feature>